<evidence type="ECO:0000256" key="4">
    <source>
        <dbReference type="ARBA" id="ARBA00022519"/>
    </source>
</evidence>
<gene>
    <name evidence="10" type="primary">tolR</name>
    <name evidence="11" type="ORF">SAMN02745729_103255</name>
</gene>
<keyword evidence="7 10" id="KW-1133">Transmembrane helix</keyword>
<keyword evidence="9 10" id="KW-0131">Cell cycle</keyword>
<organism evidence="11 12">
    <name type="scientific">Marinobacterium iners DSM 11526</name>
    <dbReference type="NCBI Taxonomy" id="1122198"/>
    <lineage>
        <taxon>Bacteria</taxon>
        <taxon>Pseudomonadati</taxon>
        <taxon>Pseudomonadota</taxon>
        <taxon>Gammaproteobacteria</taxon>
        <taxon>Oceanospirillales</taxon>
        <taxon>Oceanospirillaceae</taxon>
        <taxon>Marinobacterium</taxon>
    </lineage>
</organism>
<name>A0A1H4BCF6_9GAMM</name>
<dbReference type="GO" id="GO:0051301">
    <property type="term" value="P:cell division"/>
    <property type="evidence" value="ECO:0007669"/>
    <property type="project" value="UniProtKB-UniRule"/>
</dbReference>
<dbReference type="HAMAP" id="MF_02203">
    <property type="entry name" value="TolR"/>
    <property type="match status" value="1"/>
</dbReference>
<protein>
    <recommendedName>
        <fullName evidence="10">Tol-Pal system protein TolR</fullName>
    </recommendedName>
</protein>
<dbReference type="NCBIfam" id="TIGR02801">
    <property type="entry name" value="tolR"/>
    <property type="match status" value="1"/>
</dbReference>
<dbReference type="PANTHER" id="PTHR30558:SF7">
    <property type="entry name" value="TOL-PAL SYSTEM PROTEIN TOLR"/>
    <property type="match status" value="1"/>
</dbReference>
<dbReference type="Gene3D" id="3.30.420.270">
    <property type="match status" value="1"/>
</dbReference>
<dbReference type="GO" id="GO:0022857">
    <property type="term" value="F:transmembrane transporter activity"/>
    <property type="evidence" value="ECO:0007669"/>
    <property type="project" value="InterPro"/>
</dbReference>
<dbReference type="GO" id="GO:0005886">
    <property type="term" value="C:plasma membrane"/>
    <property type="evidence" value="ECO:0007669"/>
    <property type="project" value="UniProtKB-SubCell"/>
</dbReference>
<comment type="function">
    <text evidence="10">Part of the Tol-Pal system, which plays a role in outer membrane invagination during cell division and is important for maintaining outer membrane integrity.</text>
</comment>
<dbReference type="InterPro" id="IPR014168">
    <property type="entry name" value="Tol-Pal_TolR"/>
</dbReference>
<dbReference type="STRING" id="1122198.SAMN02745729_103255"/>
<evidence type="ECO:0000256" key="6">
    <source>
        <dbReference type="ARBA" id="ARBA00022692"/>
    </source>
</evidence>
<evidence type="ECO:0000256" key="3">
    <source>
        <dbReference type="ARBA" id="ARBA00022475"/>
    </source>
</evidence>
<evidence type="ECO:0000256" key="9">
    <source>
        <dbReference type="ARBA" id="ARBA00023306"/>
    </source>
</evidence>
<dbReference type="AlphaFoldDB" id="A0A1H4BCF6"/>
<proteinExistence type="inferred from homology"/>
<evidence type="ECO:0000256" key="5">
    <source>
        <dbReference type="ARBA" id="ARBA00022618"/>
    </source>
</evidence>
<evidence type="ECO:0000256" key="10">
    <source>
        <dbReference type="HAMAP-Rule" id="MF_02203"/>
    </source>
</evidence>
<dbReference type="GO" id="GO:0015031">
    <property type="term" value="P:protein transport"/>
    <property type="evidence" value="ECO:0007669"/>
    <property type="project" value="InterPro"/>
</dbReference>
<keyword evidence="12" id="KW-1185">Reference proteome</keyword>
<evidence type="ECO:0000256" key="8">
    <source>
        <dbReference type="ARBA" id="ARBA00023136"/>
    </source>
</evidence>
<evidence type="ECO:0000256" key="1">
    <source>
        <dbReference type="ARBA" id="ARBA00004162"/>
    </source>
</evidence>
<keyword evidence="6 10" id="KW-0812">Transmembrane</keyword>
<evidence type="ECO:0000256" key="2">
    <source>
        <dbReference type="ARBA" id="ARBA00005811"/>
    </source>
</evidence>
<dbReference type="OrthoDB" id="9798629at2"/>
<keyword evidence="4 10" id="KW-0997">Cell inner membrane</keyword>
<dbReference type="EMBL" id="FNRJ01000003">
    <property type="protein sequence ID" value="SEA45668.1"/>
    <property type="molecule type" value="Genomic_DNA"/>
</dbReference>
<keyword evidence="8 10" id="KW-0472">Membrane</keyword>
<dbReference type="InterPro" id="IPR003400">
    <property type="entry name" value="ExbD"/>
</dbReference>
<sequence length="138" mass="15349">MDWRPRKQRKINAEINVVPYIEVMTVLLVIFMLTSPMLTQGVDVNLPQAGAEPVETEDEEPLVLTVDREGQYYINVGGDDRVPISREEVASRVGKVLASAPRKLLLVRGDRDASYDQVVQLMVLLQQEGATSVGLVTE</sequence>
<evidence type="ECO:0000313" key="11">
    <source>
        <dbReference type="EMBL" id="SEA45668.1"/>
    </source>
</evidence>
<dbReference type="RefSeq" id="WP_091824478.1">
    <property type="nucleotide sequence ID" value="NZ_FNRJ01000003.1"/>
</dbReference>
<feature type="transmembrane region" description="Helical" evidence="10">
    <location>
        <begin position="20"/>
        <end position="38"/>
    </location>
</feature>
<evidence type="ECO:0000313" key="12">
    <source>
        <dbReference type="Proteomes" id="UP000242469"/>
    </source>
</evidence>
<comment type="subcellular location">
    <subcellularLocation>
        <location evidence="10">Cell inner membrane</location>
        <topology evidence="10">Single-pass membrane protein</topology>
    </subcellularLocation>
    <subcellularLocation>
        <location evidence="1">Cell membrane</location>
        <topology evidence="1">Single-pass membrane protein</topology>
    </subcellularLocation>
</comment>
<reference evidence="12" key="1">
    <citation type="submission" date="2016-10" db="EMBL/GenBank/DDBJ databases">
        <authorList>
            <person name="Varghese N."/>
            <person name="Submissions S."/>
        </authorList>
    </citation>
    <scope>NUCLEOTIDE SEQUENCE [LARGE SCALE GENOMIC DNA]</scope>
    <source>
        <strain evidence="12">DSM 11526</strain>
    </source>
</reference>
<keyword evidence="5 10" id="KW-0132">Cell division</keyword>
<dbReference type="PANTHER" id="PTHR30558">
    <property type="entry name" value="EXBD MEMBRANE COMPONENT OF PMF-DRIVEN MACROMOLECULE IMPORT SYSTEM"/>
    <property type="match status" value="1"/>
</dbReference>
<accession>A0A1H4BCF6</accession>
<dbReference type="Proteomes" id="UP000242469">
    <property type="component" value="Unassembled WGS sequence"/>
</dbReference>
<comment type="similarity">
    <text evidence="2 10">Belongs to the ExbD/TolR family.</text>
</comment>
<dbReference type="Pfam" id="PF02472">
    <property type="entry name" value="ExbD"/>
    <property type="match status" value="1"/>
</dbReference>
<comment type="subunit">
    <text evidence="10">The Tol-Pal system is composed of five core proteins: the inner membrane proteins TolA, TolQ and TolR, the periplasmic protein TolB and the outer membrane protein Pal. They form a network linking the inner and outer membranes and the peptidoglycan layer.</text>
</comment>
<evidence type="ECO:0000256" key="7">
    <source>
        <dbReference type="ARBA" id="ARBA00022989"/>
    </source>
</evidence>
<keyword evidence="3 10" id="KW-1003">Cell membrane</keyword>